<dbReference type="AlphaFoldDB" id="A0A2V3PPK7"/>
<evidence type="ECO:0000259" key="5">
    <source>
        <dbReference type="Pfam" id="PF02631"/>
    </source>
</evidence>
<dbReference type="InterPro" id="IPR053925">
    <property type="entry name" value="RecX_HTH_3rd"/>
</dbReference>
<evidence type="ECO:0000313" key="7">
    <source>
        <dbReference type="EMBL" id="PXV62813.1"/>
    </source>
</evidence>
<dbReference type="Gene3D" id="1.10.10.10">
    <property type="entry name" value="Winged helix-like DNA-binding domain superfamily/Winged helix DNA-binding domain"/>
    <property type="match status" value="3"/>
</dbReference>
<feature type="domain" description="RecX third three-helical" evidence="6">
    <location>
        <begin position="109"/>
        <end position="148"/>
    </location>
</feature>
<evidence type="ECO:0000256" key="2">
    <source>
        <dbReference type="ARBA" id="ARBA00009695"/>
    </source>
</evidence>
<comment type="similarity">
    <text evidence="2">Belongs to the RecX family.</text>
</comment>
<dbReference type="PANTHER" id="PTHR33602:SF1">
    <property type="entry name" value="REGULATORY PROTEIN RECX FAMILY PROTEIN"/>
    <property type="match status" value="1"/>
</dbReference>
<dbReference type="EMBL" id="QICL01000017">
    <property type="protein sequence ID" value="PXV62813.1"/>
    <property type="molecule type" value="Genomic_DNA"/>
</dbReference>
<evidence type="ECO:0000256" key="3">
    <source>
        <dbReference type="ARBA" id="ARBA00018111"/>
    </source>
</evidence>
<dbReference type="InterPro" id="IPR036388">
    <property type="entry name" value="WH-like_DNA-bd_sf"/>
</dbReference>
<dbReference type="InterPro" id="IPR053924">
    <property type="entry name" value="RecX_HTH_2nd"/>
</dbReference>
<sequence length="164" mass="19267">MRYSETQALPKIAAYCSKAERAESDVRKKLQGWELENESTERIIARLKKENFLNEERYCRSFIKDKIQFNKWGKVKIVFELKKKQISESTINSCFEEIEGADFEAPLMKILINKAKSVKASNDYEKWTKLVRFGMGRGYSFDQIKKCLSKILDTDGEDYFESFL</sequence>
<reference evidence="7 8" key="1">
    <citation type="submission" date="2018-03" db="EMBL/GenBank/DDBJ databases">
        <title>Genomic Encyclopedia of Archaeal and Bacterial Type Strains, Phase II (KMG-II): from individual species to whole genera.</title>
        <authorList>
            <person name="Goeker M."/>
        </authorList>
    </citation>
    <scope>NUCLEOTIDE SEQUENCE [LARGE SCALE GENOMIC DNA]</scope>
    <source>
        <strain evidence="7 8">DSM 100214</strain>
    </source>
</reference>
<name>A0A2V3PPK7_9BACT</name>
<dbReference type="OrthoDB" id="1523826at2"/>
<dbReference type="InterPro" id="IPR003783">
    <property type="entry name" value="Regulatory_RecX"/>
</dbReference>
<evidence type="ECO:0000259" key="6">
    <source>
        <dbReference type="Pfam" id="PF21981"/>
    </source>
</evidence>
<organism evidence="7 8">
    <name type="scientific">Dysgonomonas alginatilytica</name>
    <dbReference type="NCBI Taxonomy" id="1605892"/>
    <lineage>
        <taxon>Bacteria</taxon>
        <taxon>Pseudomonadati</taxon>
        <taxon>Bacteroidota</taxon>
        <taxon>Bacteroidia</taxon>
        <taxon>Bacteroidales</taxon>
        <taxon>Dysgonomonadaceae</taxon>
        <taxon>Dysgonomonas</taxon>
    </lineage>
</organism>
<dbReference type="RefSeq" id="WP_110311224.1">
    <property type="nucleotide sequence ID" value="NZ_QICL01000017.1"/>
</dbReference>
<comment type="caution">
    <text evidence="7">The sequence shown here is derived from an EMBL/GenBank/DDBJ whole genome shotgun (WGS) entry which is preliminary data.</text>
</comment>
<proteinExistence type="inferred from homology"/>
<dbReference type="Pfam" id="PF21981">
    <property type="entry name" value="RecX_HTH3"/>
    <property type="match status" value="1"/>
</dbReference>
<dbReference type="PANTHER" id="PTHR33602">
    <property type="entry name" value="REGULATORY PROTEIN RECX FAMILY PROTEIN"/>
    <property type="match status" value="1"/>
</dbReference>
<evidence type="ECO:0000313" key="8">
    <source>
        <dbReference type="Proteomes" id="UP000247973"/>
    </source>
</evidence>
<keyword evidence="4" id="KW-0963">Cytoplasm</keyword>
<evidence type="ECO:0000256" key="1">
    <source>
        <dbReference type="ARBA" id="ARBA00004496"/>
    </source>
</evidence>
<accession>A0A2V3PPK7</accession>
<protein>
    <recommendedName>
        <fullName evidence="3">Regulatory protein RecX</fullName>
    </recommendedName>
</protein>
<dbReference type="Pfam" id="PF02631">
    <property type="entry name" value="RecX_HTH2"/>
    <property type="match status" value="1"/>
</dbReference>
<dbReference type="Proteomes" id="UP000247973">
    <property type="component" value="Unassembled WGS sequence"/>
</dbReference>
<dbReference type="GO" id="GO:0005737">
    <property type="term" value="C:cytoplasm"/>
    <property type="evidence" value="ECO:0007669"/>
    <property type="project" value="UniProtKB-SubCell"/>
</dbReference>
<feature type="domain" description="RecX second three-helical" evidence="5">
    <location>
        <begin position="54"/>
        <end position="92"/>
    </location>
</feature>
<dbReference type="GO" id="GO:0006282">
    <property type="term" value="P:regulation of DNA repair"/>
    <property type="evidence" value="ECO:0007669"/>
    <property type="project" value="InterPro"/>
</dbReference>
<gene>
    <name evidence="7" type="ORF">CLV62_11729</name>
</gene>
<keyword evidence="8" id="KW-1185">Reference proteome</keyword>
<evidence type="ECO:0000256" key="4">
    <source>
        <dbReference type="ARBA" id="ARBA00022490"/>
    </source>
</evidence>
<comment type="subcellular location">
    <subcellularLocation>
        <location evidence="1">Cytoplasm</location>
    </subcellularLocation>
</comment>